<evidence type="ECO:0000313" key="2">
    <source>
        <dbReference type="EnsemblMetazoa" id="GAUT011281-PA"/>
    </source>
</evidence>
<dbReference type="EnsemblMetazoa" id="GAUT011281-RA">
    <property type="protein sequence ID" value="GAUT011281-PA"/>
    <property type="gene ID" value="GAUT011281"/>
</dbReference>
<dbReference type="AlphaFoldDB" id="A0A1A9UPK4"/>
<keyword evidence="3" id="KW-1185">Reference proteome</keyword>
<proteinExistence type="predicted"/>
<protein>
    <submittedName>
        <fullName evidence="2">Uncharacterized protein</fullName>
    </submittedName>
</protein>
<feature type="compositionally biased region" description="Basic and acidic residues" evidence="1">
    <location>
        <begin position="9"/>
        <end position="18"/>
    </location>
</feature>
<feature type="region of interest" description="Disordered" evidence="1">
    <location>
        <begin position="1"/>
        <end position="35"/>
    </location>
</feature>
<name>A0A1A9UPK4_GLOAU</name>
<sequence length="104" mass="12378">MSSSHCSTKSKDESHPNNDRINANPNSYNDYLDNLESERERERRSKLLDIINWLQQRHHDNRVEFNSFALLACVRLWKIEKKLYFVASIEVEYNSSNNLFINSE</sequence>
<accession>A0A1A9UPK4</accession>
<evidence type="ECO:0000313" key="3">
    <source>
        <dbReference type="Proteomes" id="UP000078200"/>
    </source>
</evidence>
<dbReference type="VEuPathDB" id="VectorBase:GAUT011281"/>
<feature type="compositionally biased region" description="Polar residues" evidence="1">
    <location>
        <begin position="19"/>
        <end position="29"/>
    </location>
</feature>
<evidence type="ECO:0000256" key="1">
    <source>
        <dbReference type="SAM" id="MobiDB-lite"/>
    </source>
</evidence>
<reference evidence="2" key="1">
    <citation type="submission" date="2020-05" db="UniProtKB">
        <authorList>
            <consortium name="EnsemblMetazoa"/>
        </authorList>
    </citation>
    <scope>IDENTIFICATION</scope>
    <source>
        <strain evidence="2">TTRI</strain>
    </source>
</reference>
<dbReference type="Proteomes" id="UP000078200">
    <property type="component" value="Unassembled WGS sequence"/>
</dbReference>
<organism evidence="2 3">
    <name type="scientific">Glossina austeni</name>
    <name type="common">Savannah tsetse fly</name>
    <dbReference type="NCBI Taxonomy" id="7395"/>
    <lineage>
        <taxon>Eukaryota</taxon>
        <taxon>Metazoa</taxon>
        <taxon>Ecdysozoa</taxon>
        <taxon>Arthropoda</taxon>
        <taxon>Hexapoda</taxon>
        <taxon>Insecta</taxon>
        <taxon>Pterygota</taxon>
        <taxon>Neoptera</taxon>
        <taxon>Endopterygota</taxon>
        <taxon>Diptera</taxon>
        <taxon>Brachycera</taxon>
        <taxon>Muscomorpha</taxon>
        <taxon>Hippoboscoidea</taxon>
        <taxon>Glossinidae</taxon>
        <taxon>Glossina</taxon>
    </lineage>
</organism>